<keyword evidence="2" id="KW-1185">Reference proteome</keyword>
<evidence type="ECO:0008006" key="3">
    <source>
        <dbReference type="Google" id="ProtNLM"/>
    </source>
</evidence>
<dbReference type="RefSeq" id="WP_097071573.1">
    <property type="nucleotide sequence ID" value="NZ_OBMT01000038.1"/>
</dbReference>
<dbReference type="AlphaFoldDB" id="A0A285TKT0"/>
<name>A0A285TKT0_9RHOB</name>
<proteinExistence type="predicted"/>
<reference evidence="2" key="1">
    <citation type="submission" date="2017-08" db="EMBL/GenBank/DDBJ databases">
        <authorList>
            <person name="Varghese N."/>
            <person name="Submissions S."/>
        </authorList>
    </citation>
    <scope>NUCLEOTIDE SEQUENCE [LARGE SCALE GENOMIC DNA]</scope>
    <source>
        <strain evidence="2">JA276</strain>
    </source>
</reference>
<accession>A0A285TKT0</accession>
<organism evidence="1 2">
    <name type="scientific">Rhodobacter maris</name>
    <dbReference type="NCBI Taxonomy" id="446682"/>
    <lineage>
        <taxon>Bacteria</taxon>
        <taxon>Pseudomonadati</taxon>
        <taxon>Pseudomonadota</taxon>
        <taxon>Alphaproteobacteria</taxon>
        <taxon>Rhodobacterales</taxon>
        <taxon>Rhodobacter group</taxon>
        <taxon>Rhodobacter</taxon>
    </lineage>
</organism>
<evidence type="ECO:0000313" key="2">
    <source>
        <dbReference type="Proteomes" id="UP000219111"/>
    </source>
</evidence>
<dbReference type="OrthoDB" id="7872921at2"/>
<gene>
    <name evidence="1" type="ORF">SAMN05877831_1384</name>
</gene>
<dbReference type="EMBL" id="OBMT01000038">
    <property type="protein sequence ID" value="SOC23166.1"/>
    <property type="molecule type" value="Genomic_DNA"/>
</dbReference>
<protein>
    <recommendedName>
        <fullName evidence="3">PIN domain-containing protein</fullName>
    </recommendedName>
</protein>
<dbReference type="Proteomes" id="UP000219111">
    <property type="component" value="Unassembled WGS sequence"/>
</dbReference>
<evidence type="ECO:0000313" key="1">
    <source>
        <dbReference type="EMBL" id="SOC23166.1"/>
    </source>
</evidence>
<sequence>MAKIIVDMNIPTKAGQAGYPDYFFHEMNSTSKHHVLFGGTKYLDELRKKEKLQRILIDWLSRKKATRLDKAGVDSFENILRERIIAKVGAIPNECDDLHIIAIASVGNCPNVLTYDQRMCDCKDKVRMKVGVEYFPNIKFVKSKAIFEKLQCI</sequence>